<evidence type="ECO:0000313" key="1">
    <source>
        <dbReference type="EMBL" id="MPN41617.1"/>
    </source>
</evidence>
<dbReference type="AlphaFoldDB" id="A0A645HRQ6"/>
<sequence>MDDPINDLLQEIKDHVYIGSSGAALQAIRNLAERYKKHV</sequence>
<gene>
    <name evidence="1" type="ORF">SDC9_189171</name>
</gene>
<proteinExistence type="predicted"/>
<organism evidence="1">
    <name type="scientific">bioreactor metagenome</name>
    <dbReference type="NCBI Taxonomy" id="1076179"/>
    <lineage>
        <taxon>unclassified sequences</taxon>
        <taxon>metagenomes</taxon>
        <taxon>ecological metagenomes</taxon>
    </lineage>
</organism>
<dbReference type="EMBL" id="VSSQ01098787">
    <property type="protein sequence ID" value="MPN41617.1"/>
    <property type="molecule type" value="Genomic_DNA"/>
</dbReference>
<reference evidence="1" key="1">
    <citation type="submission" date="2019-08" db="EMBL/GenBank/DDBJ databases">
        <authorList>
            <person name="Kucharzyk K."/>
            <person name="Murdoch R.W."/>
            <person name="Higgins S."/>
            <person name="Loffler F."/>
        </authorList>
    </citation>
    <scope>NUCLEOTIDE SEQUENCE</scope>
</reference>
<name>A0A645HRQ6_9ZZZZ</name>
<comment type="caution">
    <text evidence="1">The sequence shown here is derived from an EMBL/GenBank/DDBJ whole genome shotgun (WGS) entry which is preliminary data.</text>
</comment>
<protein>
    <submittedName>
        <fullName evidence="1">Uncharacterized protein</fullName>
    </submittedName>
</protein>
<accession>A0A645HRQ6</accession>